<sequence>MTPFQRELIQPKRRDTLTPQIGEVKRTVPTPRELASAAEATVIAPKCKDGFKAATVPLSGWVWGERGWGSVPATVVPFGKEAQSLRQVRSDEIAEATTTHHLQCHLSEPPLPENQKRRARILEDKRTGDESRGKKTAGVVRKAAPGINQVTLLGRVGIEPQLRGSDATPVVVFTLATNSNYRYETGEVQQRTQWHRISVFKPFLRNTVHQHMRKGSRVLVQGRLVYGEVTDAKGVGHITSTVVADEVVFLGRSAKEENTEGETVASSSFQ</sequence>
<accession>A0AC60NVV4</accession>
<organism evidence="1 2">
    <name type="scientific">Ixodes persulcatus</name>
    <name type="common">Taiga tick</name>
    <dbReference type="NCBI Taxonomy" id="34615"/>
    <lineage>
        <taxon>Eukaryota</taxon>
        <taxon>Metazoa</taxon>
        <taxon>Ecdysozoa</taxon>
        <taxon>Arthropoda</taxon>
        <taxon>Chelicerata</taxon>
        <taxon>Arachnida</taxon>
        <taxon>Acari</taxon>
        <taxon>Parasitiformes</taxon>
        <taxon>Ixodida</taxon>
        <taxon>Ixodoidea</taxon>
        <taxon>Ixodidae</taxon>
        <taxon>Ixodinae</taxon>
        <taxon>Ixodes</taxon>
    </lineage>
</organism>
<gene>
    <name evidence="1" type="ORF">HPB47_011653</name>
</gene>
<proteinExistence type="predicted"/>
<evidence type="ECO:0000313" key="2">
    <source>
        <dbReference type="Proteomes" id="UP000805193"/>
    </source>
</evidence>
<protein>
    <submittedName>
        <fullName evidence="1">Uncharacterized protein</fullName>
    </submittedName>
</protein>
<comment type="caution">
    <text evidence="1">The sequence shown here is derived from an EMBL/GenBank/DDBJ whole genome shotgun (WGS) entry which is preliminary data.</text>
</comment>
<dbReference type="EMBL" id="JABSTQ010011451">
    <property type="protein sequence ID" value="KAG0411222.1"/>
    <property type="molecule type" value="Genomic_DNA"/>
</dbReference>
<name>A0AC60NVV4_IXOPE</name>
<reference evidence="1 2" key="1">
    <citation type="journal article" date="2020" name="Cell">
        <title>Large-Scale Comparative Analyses of Tick Genomes Elucidate Their Genetic Diversity and Vector Capacities.</title>
        <authorList>
            <consortium name="Tick Genome and Microbiome Consortium (TIGMIC)"/>
            <person name="Jia N."/>
            <person name="Wang J."/>
            <person name="Shi W."/>
            <person name="Du L."/>
            <person name="Sun Y."/>
            <person name="Zhan W."/>
            <person name="Jiang J.F."/>
            <person name="Wang Q."/>
            <person name="Zhang B."/>
            <person name="Ji P."/>
            <person name="Bell-Sakyi L."/>
            <person name="Cui X.M."/>
            <person name="Yuan T.T."/>
            <person name="Jiang B.G."/>
            <person name="Yang W.F."/>
            <person name="Lam T.T."/>
            <person name="Chang Q.C."/>
            <person name="Ding S.J."/>
            <person name="Wang X.J."/>
            <person name="Zhu J.G."/>
            <person name="Ruan X.D."/>
            <person name="Zhao L."/>
            <person name="Wei J.T."/>
            <person name="Ye R.Z."/>
            <person name="Que T.C."/>
            <person name="Du C.H."/>
            <person name="Zhou Y.H."/>
            <person name="Cheng J.X."/>
            <person name="Dai P.F."/>
            <person name="Guo W.B."/>
            <person name="Han X.H."/>
            <person name="Huang E.J."/>
            <person name="Li L.F."/>
            <person name="Wei W."/>
            <person name="Gao Y.C."/>
            <person name="Liu J.Z."/>
            <person name="Shao H.Z."/>
            <person name="Wang X."/>
            <person name="Wang C.C."/>
            <person name="Yang T.C."/>
            <person name="Huo Q.B."/>
            <person name="Li W."/>
            <person name="Chen H.Y."/>
            <person name="Chen S.E."/>
            <person name="Zhou L.G."/>
            <person name="Ni X.B."/>
            <person name="Tian J.H."/>
            <person name="Sheng Y."/>
            <person name="Liu T."/>
            <person name="Pan Y.S."/>
            <person name="Xia L.Y."/>
            <person name="Li J."/>
            <person name="Zhao F."/>
            <person name="Cao W.C."/>
        </authorList>
    </citation>
    <scope>NUCLEOTIDE SEQUENCE [LARGE SCALE GENOMIC DNA]</scope>
    <source>
        <strain evidence="1">Iper-2018</strain>
    </source>
</reference>
<evidence type="ECO:0000313" key="1">
    <source>
        <dbReference type="EMBL" id="KAG0411222.1"/>
    </source>
</evidence>
<keyword evidence="2" id="KW-1185">Reference proteome</keyword>
<dbReference type="Proteomes" id="UP000805193">
    <property type="component" value="Unassembled WGS sequence"/>
</dbReference>